<comment type="cofactor">
    <cofactor evidence="1">
        <name>pyridoxal 5'-phosphate</name>
        <dbReference type="ChEBI" id="CHEBI:597326"/>
    </cofactor>
</comment>
<evidence type="ECO:0000313" key="4">
    <source>
        <dbReference type="EMBL" id="SDJ65989.1"/>
    </source>
</evidence>
<evidence type="ECO:0000256" key="1">
    <source>
        <dbReference type="ARBA" id="ARBA00001933"/>
    </source>
</evidence>
<protein>
    <submittedName>
        <fullName evidence="4">Cysteine desulfurase</fullName>
    </submittedName>
</protein>
<dbReference type="RefSeq" id="WP_093194426.1">
    <property type="nucleotide sequence ID" value="NZ_FNEV01000009.1"/>
</dbReference>
<feature type="domain" description="Aminotransferase class V" evidence="3">
    <location>
        <begin position="2"/>
        <end position="363"/>
    </location>
</feature>
<evidence type="ECO:0000256" key="2">
    <source>
        <dbReference type="ARBA" id="ARBA00022898"/>
    </source>
</evidence>
<dbReference type="PANTHER" id="PTHR11601">
    <property type="entry name" value="CYSTEINE DESULFURYLASE FAMILY MEMBER"/>
    <property type="match status" value="1"/>
</dbReference>
<dbReference type="NCBIfam" id="NF002806">
    <property type="entry name" value="PRK02948.1"/>
    <property type="match status" value="1"/>
</dbReference>
<dbReference type="AlphaFoldDB" id="A0A1G8VJ54"/>
<dbReference type="EMBL" id="FNEV01000009">
    <property type="protein sequence ID" value="SDJ65989.1"/>
    <property type="molecule type" value="Genomic_DNA"/>
</dbReference>
<dbReference type="InterPro" id="IPR016454">
    <property type="entry name" value="Cysteine_dSase"/>
</dbReference>
<evidence type="ECO:0000259" key="3">
    <source>
        <dbReference type="Pfam" id="PF00266"/>
    </source>
</evidence>
<dbReference type="InterPro" id="IPR015421">
    <property type="entry name" value="PyrdxlP-dep_Trfase_major"/>
</dbReference>
<dbReference type="Pfam" id="PF00266">
    <property type="entry name" value="Aminotran_5"/>
    <property type="match status" value="1"/>
</dbReference>
<proteinExistence type="predicted"/>
<accession>A0A1G8VJ54</accession>
<dbReference type="Gene3D" id="3.90.1150.10">
    <property type="entry name" value="Aspartate Aminotransferase, domain 1"/>
    <property type="match status" value="1"/>
</dbReference>
<keyword evidence="5" id="KW-1185">Reference proteome</keyword>
<dbReference type="InterPro" id="IPR015424">
    <property type="entry name" value="PyrdxlP-dep_Trfase"/>
</dbReference>
<dbReference type="PANTHER" id="PTHR11601:SF50">
    <property type="entry name" value="CYSTEINE DESULFURASE ISCS 2-RELATED"/>
    <property type="match status" value="1"/>
</dbReference>
<name>A0A1G8VJ54_9BACI</name>
<dbReference type="GO" id="GO:0003824">
    <property type="term" value="F:catalytic activity"/>
    <property type="evidence" value="ECO:0007669"/>
    <property type="project" value="UniProtKB-ARBA"/>
</dbReference>
<dbReference type="OrthoDB" id="9808002at2"/>
<dbReference type="Gene3D" id="3.40.640.10">
    <property type="entry name" value="Type I PLP-dependent aspartate aminotransferase-like (Major domain)"/>
    <property type="match status" value="1"/>
</dbReference>
<dbReference type="SUPFAM" id="SSF53383">
    <property type="entry name" value="PLP-dependent transferases"/>
    <property type="match status" value="1"/>
</dbReference>
<keyword evidence="2" id="KW-0663">Pyridoxal phosphate</keyword>
<evidence type="ECO:0000313" key="5">
    <source>
        <dbReference type="Proteomes" id="UP000199225"/>
    </source>
</evidence>
<gene>
    <name evidence="4" type="ORF">SAMN04490247_2732</name>
</gene>
<dbReference type="STRING" id="86666.SAMN04490247_2732"/>
<dbReference type="PIRSF" id="PIRSF005572">
    <property type="entry name" value="NifS"/>
    <property type="match status" value="1"/>
</dbReference>
<dbReference type="InterPro" id="IPR015422">
    <property type="entry name" value="PyrdxlP-dep_Trfase_small"/>
</dbReference>
<dbReference type="InterPro" id="IPR000192">
    <property type="entry name" value="Aminotrans_V_dom"/>
</dbReference>
<reference evidence="5" key="1">
    <citation type="submission" date="2016-10" db="EMBL/GenBank/DDBJ databases">
        <authorList>
            <person name="Varghese N."/>
            <person name="Submissions S."/>
        </authorList>
    </citation>
    <scope>NUCLEOTIDE SEQUENCE [LARGE SCALE GENOMIC DNA]</scope>
    <source>
        <strain evidence="5">DSM 4771</strain>
    </source>
</reference>
<organism evidence="4 5">
    <name type="scientific">Salimicrobium halophilum</name>
    <dbReference type="NCBI Taxonomy" id="86666"/>
    <lineage>
        <taxon>Bacteria</taxon>
        <taxon>Bacillati</taxon>
        <taxon>Bacillota</taxon>
        <taxon>Bacilli</taxon>
        <taxon>Bacillales</taxon>
        <taxon>Bacillaceae</taxon>
        <taxon>Salimicrobium</taxon>
    </lineage>
</organism>
<dbReference type="Proteomes" id="UP000199225">
    <property type="component" value="Unassembled WGS sequence"/>
</dbReference>
<sequence length="380" mass="42047">MIYLDNSATTHPFSGVLDTFRQTSERYFANPSSIHPLGGEAERLLEASRERVSSILGGQEGRVIFTSGGTESNNLAIKGTAFMHMSRGKHLITTRVEHPSVLETFESLESFGFEITYVDVDEYGHVAPADVHASIREDTILVSIMSVNNEIGSIQPLKEIGDILRSYPKIYFHVDHVQGQGKIDLSLQEAGVDLCSVSGHKIHGLKGTGVLYKKDNVRLFPLNHGGGQEQGIRAGTENLPGIVAFTKALRMIDEEKLRKKSELMELHDHLYDSLEELNGVVVNSPKHGAFHIINFSMPGYKPEAIIHALAKREVYISTKSACSSKEPDRSAVLEACRAKEEIATSALRISLSYETTKEELDTFLEILKEVRDSLVQISEV</sequence>